<protein>
    <submittedName>
        <fullName evidence="1">SFRICE_005218</fullName>
    </submittedName>
</protein>
<dbReference type="EMBL" id="ODYU01007521">
    <property type="protein sequence ID" value="SOQ50363.1"/>
    <property type="molecule type" value="Genomic_DNA"/>
</dbReference>
<sequence length="118" mass="13159">MISPAFGRGETEYQTLADYKPCCSYSCFSTRSPGNPLGSPLLGLPILLQSGIGKIGKGDNWTFHNFTYTTKYNTSVVTRVGFSVRPWYHTCRASTFLLKHGPTLMSYHVTKKQSLGER</sequence>
<proteinExistence type="predicted"/>
<gene>
    <name evidence="1" type="ORF">SFRICE_005218</name>
</gene>
<dbReference type="AlphaFoldDB" id="A0A2H1WBC6"/>
<accession>A0A2H1WBC6</accession>
<evidence type="ECO:0000313" key="1">
    <source>
        <dbReference type="EMBL" id="SOQ50363.1"/>
    </source>
</evidence>
<name>A0A2H1WBC6_SPOFR</name>
<reference evidence="1" key="1">
    <citation type="submission" date="2016-07" db="EMBL/GenBank/DDBJ databases">
        <authorList>
            <person name="Bretaudeau A."/>
        </authorList>
    </citation>
    <scope>NUCLEOTIDE SEQUENCE</scope>
    <source>
        <strain evidence="1">Rice</strain>
        <tissue evidence="1">Whole body</tissue>
    </source>
</reference>
<organism evidence="1">
    <name type="scientific">Spodoptera frugiperda</name>
    <name type="common">Fall armyworm</name>
    <dbReference type="NCBI Taxonomy" id="7108"/>
    <lineage>
        <taxon>Eukaryota</taxon>
        <taxon>Metazoa</taxon>
        <taxon>Ecdysozoa</taxon>
        <taxon>Arthropoda</taxon>
        <taxon>Hexapoda</taxon>
        <taxon>Insecta</taxon>
        <taxon>Pterygota</taxon>
        <taxon>Neoptera</taxon>
        <taxon>Endopterygota</taxon>
        <taxon>Lepidoptera</taxon>
        <taxon>Glossata</taxon>
        <taxon>Ditrysia</taxon>
        <taxon>Noctuoidea</taxon>
        <taxon>Noctuidae</taxon>
        <taxon>Amphipyrinae</taxon>
        <taxon>Spodoptera</taxon>
    </lineage>
</organism>